<name>A0ABX3MPM8_9RHOB</name>
<dbReference type="EMBL" id="MPZS01000001">
    <property type="protein sequence ID" value="OOY13370.1"/>
    <property type="molecule type" value="Genomic_DNA"/>
</dbReference>
<keyword evidence="1" id="KW-0812">Transmembrane</keyword>
<dbReference type="RefSeq" id="WP_078573670.1">
    <property type="nucleotide sequence ID" value="NZ_MPZS01000001.1"/>
</dbReference>
<protein>
    <recommendedName>
        <fullName evidence="4">Periplasmic heavy metal sensor</fullName>
    </recommendedName>
</protein>
<gene>
    <name evidence="2" type="ORF">BMG00_06195</name>
</gene>
<dbReference type="Pfam" id="PF13801">
    <property type="entry name" value="Metal_resist"/>
    <property type="match status" value="1"/>
</dbReference>
<comment type="caution">
    <text evidence="2">The sequence shown here is derived from an EMBL/GenBank/DDBJ whole genome shotgun (WGS) entry which is preliminary data.</text>
</comment>
<reference evidence="2 3" key="1">
    <citation type="submission" date="2016-11" db="EMBL/GenBank/DDBJ databases">
        <title>A multilocus sequence analysis scheme for characterization of bacteria in the genus Thioclava.</title>
        <authorList>
            <person name="Liu Y."/>
            <person name="Shao Z."/>
        </authorList>
    </citation>
    <scope>NUCLEOTIDE SEQUENCE [LARGE SCALE GENOMIC DNA]</scope>
    <source>
        <strain evidence="2 3">11.10-0-13</strain>
    </source>
</reference>
<evidence type="ECO:0008006" key="4">
    <source>
        <dbReference type="Google" id="ProtNLM"/>
    </source>
</evidence>
<evidence type="ECO:0000256" key="1">
    <source>
        <dbReference type="SAM" id="Phobius"/>
    </source>
</evidence>
<keyword evidence="3" id="KW-1185">Reference proteome</keyword>
<evidence type="ECO:0000313" key="2">
    <source>
        <dbReference type="EMBL" id="OOY13370.1"/>
    </source>
</evidence>
<organism evidence="2 3">
    <name type="scientific">Thioclava marina</name>
    <dbReference type="NCBI Taxonomy" id="1915077"/>
    <lineage>
        <taxon>Bacteria</taxon>
        <taxon>Pseudomonadati</taxon>
        <taxon>Pseudomonadota</taxon>
        <taxon>Alphaproteobacteria</taxon>
        <taxon>Rhodobacterales</taxon>
        <taxon>Paracoccaceae</taxon>
        <taxon>Thioclava</taxon>
    </lineage>
</organism>
<accession>A0ABX3MPM8</accession>
<keyword evidence="1" id="KW-1133">Transmembrane helix</keyword>
<dbReference type="InterPro" id="IPR025961">
    <property type="entry name" value="Metal_resist"/>
</dbReference>
<evidence type="ECO:0000313" key="3">
    <source>
        <dbReference type="Proteomes" id="UP000242224"/>
    </source>
</evidence>
<sequence>MAGSENSKCRGLRWALIGSVTLNLLVAGVIVGGFVAHDRHPPRPVVGDVSLGAFTEALSPEDRDALRRAAQKRVGDFRDMRQAARTDMTALIAALQADPWNRAEVEQILARHKARTIDRVDIGEALIFERLEEMTPEERRAFAERLLKGAQRFDKRLDRDDNRPPRP</sequence>
<dbReference type="Proteomes" id="UP000242224">
    <property type="component" value="Unassembled WGS sequence"/>
</dbReference>
<proteinExistence type="predicted"/>
<keyword evidence="1" id="KW-0472">Membrane</keyword>
<feature type="transmembrane region" description="Helical" evidence="1">
    <location>
        <begin position="12"/>
        <end position="36"/>
    </location>
</feature>